<comment type="catalytic activity">
    <reaction evidence="8">
        <text>ATP + H2O = ADP + phosphate + H(+)</text>
        <dbReference type="Rhea" id="RHEA:13065"/>
        <dbReference type="ChEBI" id="CHEBI:15377"/>
        <dbReference type="ChEBI" id="CHEBI:15378"/>
        <dbReference type="ChEBI" id="CHEBI:30616"/>
        <dbReference type="ChEBI" id="CHEBI:43474"/>
        <dbReference type="ChEBI" id="CHEBI:456216"/>
    </reaction>
</comment>
<dbReference type="AlphaFoldDB" id="A0AAP0DLQ2"/>
<dbReference type="PRINTS" id="PR00190">
    <property type="entry name" value="ACTIN"/>
</dbReference>
<dbReference type="Pfam" id="PF00022">
    <property type="entry name" value="Actin"/>
    <property type="match status" value="1"/>
</dbReference>
<dbReference type="InterPro" id="IPR043129">
    <property type="entry name" value="ATPase_NBD"/>
</dbReference>
<evidence type="ECO:0000256" key="6">
    <source>
        <dbReference type="ARBA" id="ARBA00022840"/>
    </source>
</evidence>
<organism evidence="12 13">
    <name type="scientific">Deinandra increscens subsp. villosa</name>
    <dbReference type="NCBI Taxonomy" id="3103831"/>
    <lineage>
        <taxon>Eukaryota</taxon>
        <taxon>Viridiplantae</taxon>
        <taxon>Streptophyta</taxon>
        <taxon>Embryophyta</taxon>
        <taxon>Tracheophyta</taxon>
        <taxon>Spermatophyta</taxon>
        <taxon>Magnoliopsida</taxon>
        <taxon>eudicotyledons</taxon>
        <taxon>Gunneridae</taxon>
        <taxon>Pentapetalae</taxon>
        <taxon>asterids</taxon>
        <taxon>campanulids</taxon>
        <taxon>Asterales</taxon>
        <taxon>Asteraceae</taxon>
        <taxon>Asteroideae</taxon>
        <taxon>Heliantheae alliance</taxon>
        <taxon>Madieae</taxon>
        <taxon>Madiinae</taxon>
        <taxon>Deinandra</taxon>
    </lineage>
</organism>
<accession>A0AAP0DLQ2</accession>
<keyword evidence="6" id="KW-0067">ATP-binding</keyword>
<keyword evidence="13" id="KW-1185">Reference proteome</keyword>
<name>A0AAP0DLQ2_9ASTR</name>
<dbReference type="EMBL" id="JBCNJP010000007">
    <property type="protein sequence ID" value="KAK9074972.1"/>
    <property type="molecule type" value="Genomic_DNA"/>
</dbReference>
<keyword evidence="3" id="KW-0963">Cytoplasm</keyword>
<dbReference type="Proteomes" id="UP001408789">
    <property type="component" value="Unassembled WGS sequence"/>
</dbReference>
<evidence type="ECO:0000256" key="3">
    <source>
        <dbReference type="ARBA" id="ARBA00022490"/>
    </source>
</evidence>
<dbReference type="Gene3D" id="3.30.420.40">
    <property type="match status" value="2"/>
</dbReference>
<evidence type="ECO:0000256" key="1">
    <source>
        <dbReference type="ARBA" id="ARBA00004245"/>
    </source>
</evidence>
<proteinExistence type="inferred from homology"/>
<evidence type="ECO:0000313" key="13">
    <source>
        <dbReference type="Proteomes" id="UP001408789"/>
    </source>
</evidence>
<dbReference type="FunFam" id="3.90.640.10:FF:000047">
    <property type="entry name" value="Actin, alpha skeletal muscle"/>
    <property type="match status" value="1"/>
</dbReference>
<evidence type="ECO:0000256" key="9">
    <source>
        <dbReference type="RuleBase" id="RU000487"/>
    </source>
</evidence>
<dbReference type="InterPro" id="IPR025886">
    <property type="entry name" value="PP2-like"/>
</dbReference>
<feature type="region of interest" description="Disordered" evidence="11">
    <location>
        <begin position="633"/>
        <end position="652"/>
    </location>
</feature>
<dbReference type="SMART" id="SM00268">
    <property type="entry name" value="ACTIN"/>
    <property type="match status" value="1"/>
</dbReference>
<comment type="subcellular location">
    <subcellularLocation>
        <location evidence="1">Cytoplasm</location>
        <location evidence="1">Cytoskeleton</location>
    </subcellularLocation>
</comment>
<feature type="coiled-coil region" evidence="10">
    <location>
        <begin position="220"/>
        <end position="247"/>
    </location>
</feature>
<dbReference type="SUPFAM" id="SSF53067">
    <property type="entry name" value="Actin-like ATPase domain"/>
    <property type="match status" value="2"/>
</dbReference>
<dbReference type="GO" id="GO:0005524">
    <property type="term" value="F:ATP binding"/>
    <property type="evidence" value="ECO:0007669"/>
    <property type="project" value="UniProtKB-KW"/>
</dbReference>
<evidence type="ECO:0000313" key="12">
    <source>
        <dbReference type="EMBL" id="KAK9074972.1"/>
    </source>
</evidence>
<evidence type="ECO:0000256" key="2">
    <source>
        <dbReference type="ARBA" id="ARBA00006752"/>
    </source>
</evidence>
<comment type="similarity">
    <text evidence="2 9">Belongs to the actin family.</text>
</comment>
<protein>
    <recommendedName>
        <fullName evidence="14">Actin</fullName>
    </recommendedName>
</protein>
<evidence type="ECO:0000256" key="8">
    <source>
        <dbReference type="ARBA" id="ARBA00049360"/>
    </source>
</evidence>
<evidence type="ECO:0000256" key="11">
    <source>
        <dbReference type="SAM" id="MobiDB-lite"/>
    </source>
</evidence>
<evidence type="ECO:0008006" key="14">
    <source>
        <dbReference type="Google" id="ProtNLM"/>
    </source>
</evidence>
<dbReference type="InterPro" id="IPR018181">
    <property type="entry name" value="Heat_shock_70_CS"/>
</dbReference>
<keyword evidence="5" id="KW-0378">Hydrolase</keyword>
<gene>
    <name evidence="12" type="ORF">SSX86_003291</name>
</gene>
<sequence>MADSDEDIEPLVFDCGTGTMKAGFAGDSSPRKVFPTLVGRPYHSLALVSQQTKDTYVGDEVVRSKRGILMLKRPVERGIVSSSNNWDDMEKIWHHAFHELGVSAPEEHHVLLSEAMLNPKANREKTAEIMFEIFNVRAMHIAMQGLLSMYASGRTTGIMLDSGDGVSQVVAVYEGYVLPRASQCVDLGGRDLTDTLMKILSGRGYLFTTSAEREVIRDMKEKLAYVALDYEKELEDARKNSSSVEKDYELPDGEVVTIGAERFRCAEVLFRPSLIGMGATNGIHELTYKSIMRSDVDIRKELYGNIILSGGSTMLPGIAERMKKEITALAPGGMKINVVAKPDRNYSAWIGGSILASLRSFIPKWITKDEYQELCYARDKDGILLLAEVAREYYVNDKLDMIIDPALRAQMSTDSLRKFSAIAYKCLQKREQRPLMDVVKKELEETLKIQIQHEEAGRSIKSLQISCEEETVDDEYWKKKLPNRYQRYIQRSDKPLHYNNKKELYFCLCKGFLCDNGQLWLSMPNSDNNWISSMLPATRILRDEIEYEHLDTQSLYESRFHEAIILGYASSYSFTCTLQLQMFSPQNMYACYLVFKFEHNEHPDGDRLFTAEYGFGHRLLGNVRVHMNRNNKLEMKPESDDQEPETEGLEMTNDGLEYDVESWMEERKDGWMEVMLTKPLEKLEDHSTFKVRLWGGSFGGIVVEGIEFRPYI</sequence>
<dbReference type="GO" id="GO:0016787">
    <property type="term" value="F:hydrolase activity"/>
    <property type="evidence" value="ECO:0007669"/>
    <property type="project" value="UniProtKB-KW"/>
</dbReference>
<dbReference type="PANTHER" id="PTHR11937">
    <property type="entry name" value="ACTIN"/>
    <property type="match status" value="1"/>
</dbReference>
<evidence type="ECO:0000256" key="7">
    <source>
        <dbReference type="ARBA" id="ARBA00023212"/>
    </source>
</evidence>
<evidence type="ECO:0000256" key="4">
    <source>
        <dbReference type="ARBA" id="ARBA00022741"/>
    </source>
</evidence>
<reference evidence="12 13" key="1">
    <citation type="submission" date="2024-04" db="EMBL/GenBank/DDBJ databases">
        <title>The reference genome of an endangered Asteraceae, Deinandra increscens subsp. villosa, native to the Central Coast of California.</title>
        <authorList>
            <person name="Guilliams M."/>
            <person name="Hasenstab-Lehman K."/>
            <person name="Meyer R."/>
            <person name="Mcevoy S."/>
        </authorList>
    </citation>
    <scope>NUCLEOTIDE SEQUENCE [LARGE SCALE GENOMIC DNA]</scope>
    <source>
        <tissue evidence="12">Leaf</tissue>
    </source>
</reference>
<keyword evidence="4" id="KW-0547">Nucleotide-binding</keyword>
<keyword evidence="10" id="KW-0175">Coiled coil</keyword>
<dbReference type="Pfam" id="PF14299">
    <property type="entry name" value="PP2"/>
    <property type="match status" value="1"/>
</dbReference>
<dbReference type="GO" id="GO:0005856">
    <property type="term" value="C:cytoskeleton"/>
    <property type="evidence" value="ECO:0007669"/>
    <property type="project" value="UniProtKB-SubCell"/>
</dbReference>
<comment type="caution">
    <text evidence="12">The sequence shown here is derived from an EMBL/GenBank/DDBJ whole genome shotgun (WGS) entry which is preliminary data.</text>
</comment>
<dbReference type="FunFam" id="3.30.420.40:FF:000218">
    <property type="entry name" value="actin, alpha sarcomeric/skeletal-like"/>
    <property type="match status" value="1"/>
</dbReference>
<keyword evidence="7" id="KW-0206">Cytoskeleton</keyword>
<dbReference type="FunFam" id="3.30.420.40:FF:000148">
    <property type="entry name" value="Actin, alpha skeletal muscle"/>
    <property type="match status" value="1"/>
</dbReference>
<evidence type="ECO:0000256" key="5">
    <source>
        <dbReference type="ARBA" id="ARBA00022801"/>
    </source>
</evidence>
<dbReference type="Gene3D" id="3.90.640.10">
    <property type="entry name" value="Actin, Chain A, domain 4"/>
    <property type="match status" value="1"/>
</dbReference>
<evidence type="ECO:0000256" key="10">
    <source>
        <dbReference type="SAM" id="Coils"/>
    </source>
</evidence>
<dbReference type="PROSITE" id="PS01036">
    <property type="entry name" value="HSP70_3"/>
    <property type="match status" value="1"/>
</dbReference>
<dbReference type="InterPro" id="IPR004000">
    <property type="entry name" value="Actin"/>
</dbReference>